<protein>
    <recommendedName>
        <fullName evidence="4">Lipoprotein</fullName>
    </recommendedName>
</protein>
<organism evidence="2 3">
    <name type="scientific">Acinetobacter faecalis</name>
    <dbReference type="NCBI Taxonomy" id="2665161"/>
    <lineage>
        <taxon>Bacteria</taxon>
        <taxon>Pseudomonadati</taxon>
        <taxon>Pseudomonadota</taxon>
        <taxon>Gammaproteobacteria</taxon>
        <taxon>Moraxellales</taxon>
        <taxon>Moraxellaceae</taxon>
        <taxon>Acinetobacter</taxon>
    </lineage>
</organism>
<name>A0A6L6GCI8_9GAMM</name>
<dbReference type="RefSeq" id="WP_154771887.1">
    <property type="nucleotide sequence ID" value="NZ_WLYL01000003.1"/>
</dbReference>
<evidence type="ECO:0000256" key="1">
    <source>
        <dbReference type="SAM" id="SignalP"/>
    </source>
</evidence>
<evidence type="ECO:0008006" key="4">
    <source>
        <dbReference type="Google" id="ProtNLM"/>
    </source>
</evidence>
<dbReference type="Proteomes" id="UP000473854">
    <property type="component" value="Unassembled WGS sequence"/>
</dbReference>
<feature type="signal peptide" evidence="1">
    <location>
        <begin position="1"/>
        <end position="20"/>
    </location>
</feature>
<evidence type="ECO:0000313" key="2">
    <source>
        <dbReference type="EMBL" id="MTD10238.1"/>
    </source>
</evidence>
<dbReference type="AlphaFoldDB" id="A0A6L6GCI8"/>
<feature type="chain" id="PRO_5026875731" description="Lipoprotein" evidence="1">
    <location>
        <begin position="21"/>
        <end position="187"/>
    </location>
</feature>
<proteinExistence type="predicted"/>
<gene>
    <name evidence="2" type="ORF">GIX10_02050</name>
</gene>
<accession>A0A6L6GCI8</accession>
<sequence length="187" mass="21416">MKIKSFGQIILLCSAVMTLAACQSLDTARLKKIQETPSTQANTKLYCSGVEVCEFERLGPTFIVKERNHRINRDAMEQGIVRINLQAIDANKVYLSIQPKQHEVVIRFYPVSKDRAEKLYVIHNFKANQKYTFNMYRKRNNVSGSLLNVSAPEPLCVDLKEGQKVIRRFCKPYNVLSGLGEFTEKKL</sequence>
<dbReference type="EMBL" id="WLYL01000003">
    <property type="protein sequence ID" value="MTD10238.1"/>
    <property type="molecule type" value="Genomic_DNA"/>
</dbReference>
<reference evidence="2 3" key="1">
    <citation type="submission" date="2019-11" db="EMBL/GenBank/DDBJ databases">
        <authorList>
            <person name="An D."/>
        </authorList>
    </citation>
    <scope>NUCLEOTIDE SEQUENCE [LARGE SCALE GENOMIC DNA]</scope>
    <source>
        <strain evidence="2 3">YIM 103518</strain>
    </source>
</reference>
<evidence type="ECO:0000313" key="3">
    <source>
        <dbReference type="Proteomes" id="UP000473854"/>
    </source>
</evidence>
<dbReference type="PROSITE" id="PS51257">
    <property type="entry name" value="PROKAR_LIPOPROTEIN"/>
    <property type="match status" value="1"/>
</dbReference>
<comment type="caution">
    <text evidence="2">The sequence shown here is derived from an EMBL/GenBank/DDBJ whole genome shotgun (WGS) entry which is preliminary data.</text>
</comment>
<keyword evidence="1" id="KW-0732">Signal</keyword>